<evidence type="ECO:0000256" key="5">
    <source>
        <dbReference type="ARBA" id="ARBA00022691"/>
    </source>
</evidence>
<dbReference type="InterPro" id="IPR050714">
    <property type="entry name" value="Cobalamin_biosynth_MTase"/>
</dbReference>
<evidence type="ECO:0000259" key="6">
    <source>
        <dbReference type="Pfam" id="PF00590"/>
    </source>
</evidence>
<sequence length="236" mass="26284">MSSDSGIPPVTVVAVGPGDSRLLTLRGRQVLEEADVVAGFKTVLDVVAPLLGNAELCPMSYRDQEEVLEYAVGEARKGRSFVVCCWGDLNVSARELLARVRKRADIVELVPGISSIQVACARTGIFMEDSLFITLHKRQEIDDDLTELAYYLKEDRRHIILLPRPYDLMPAGIAAHLVELGISGDRPMLVYQRLTLEGEKRWEGTLKQCAESKEEFSDLTIMIFPHGEIEVSGQRE</sequence>
<accession>B3TCI8</accession>
<dbReference type="GO" id="GO:0032259">
    <property type="term" value="P:methylation"/>
    <property type="evidence" value="ECO:0007669"/>
    <property type="project" value="UniProtKB-KW"/>
</dbReference>
<evidence type="ECO:0000256" key="2">
    <source>
        <dbReference type="ARBA" id="ARBA00022573"/>
    </source>
</evidence>
<dbReference type="PANTHER" id="PTHR43182:SF1">
    <property type="entry name" value="COBALT-PRECORRIN-7 C(5)-METHYLTRANSFERASE"/>
    <property type="match status" value="1"/>
</dbReference>
<keyword evidence="4" id="KW-0808">Transferase</keyword>
<dbReference type="GO" id="GO:0008276">
    <property type="term" value="F:protein methyltransferase activity"/>
    <property type="evidence" value="ECO:0007669"/>
    <property type="project" value="InterPro"/>
</dbReference>
<dbReference type="InterPro" id="IPR012818">
    <property type="entry name" value="CbiE"/>
</dbReference>
<evidence type="ECO:0000256" key="4">
    <source>
        <dbReference type="ARBA" id="ARBA00022679"/>
    </source>
</evidence>
<reference evidence="7" key="1">
    <citation type="journal article" date="2008" name="ISME J.">
        <title>Genomic patterns of recombination, clonal divergence and environment in marine microbial populations.</title>
        <authorList>
            <person name="Konstantinidis K.T."/>
            <person name="Delong E.F."/>
        </authorList>
    </citation>
    <scope>NUCLEOTIDE SEQUENCE</scope>
</reference>
<dbReference type="Pfam" id="PF00590">
    <property type="entry name" value="TP_methylase"/>
    <property type="match status" value="1"/>
</dbReference>
<evidence type="ECO:0000256" key="1">
    <source>
        <dbReference type="ARBA" id="ARBA00004953"/>
    </source>
</evidence>
<dbReference type="PANTHER" id="PTHR43182">
    <property type="entry name" value="COBALT-PRECORRIN-6B C(15)-METHYLTRANSFERASE (DECARBOXYLATING)"/>
    <property type="match status" value="1"/>
</dbReference>
<dbReference type="SUPFAM" id="SSF53790">
    <property type="entry name" value="Tetrapyrrole methylase"/>
    <property type="match status" value="1"/>
</dbReference>
<organism evidence="7">
    <name type="scientific">uncultured marine microorganism HF4000_APKG10K24</name>
    <dbReference type="NCBI Taxonomy" id="455562"/>
    <lineage>
        <taxon>unclassified sequences</taxon>
        <taxon>environmental samples</taxon>
    </lineage>
</organism>
<keyword evidence="5" id="KW-0949">S-adenosyl-L-methionine</keyword>
<dbReference type="Gene3D" id="3.30.950.10">
    <property type="entry name" value="Methyltransferase, Cobalt-precorrin-4 Transmethylase, Domain 2"/>
    <property type="match status" value="1"/>
</dbReference>
<evidence type="ECO:0000313" key="7">
    <source>
        <dbReference type="EMBL" id="ABZ10297.1"/>
    </source>
</evidence>
<dbReference type="InterPro" id="IPR014776">
    <property type="entry name" value="4pyrrole_Mease_sub2"/>
</dbReference>
<dbReference type="EMBL" id="EU016671">
    <property type="protein sequence ID" value="ABZ10297.1"/>
    <property type="molecule type" value="Genomic_DNA"/>
</dbReference>
<keyword evidence="3 7" id="KW-0489">Methyltransferase</keyword>
<comment type="pathway">
    <text evidence="1">Cofactor biosynthesis; adenosylcobalamin biosynthesis.</text>
</comment>
<dbReference type="AlphaFoldDB" id="B3TCI8"/>
<dbReference type="Gene3D" id="3.40.1010.10">
    <property type="entry name" value="Cobalt-precorrin-4 Transmethylase, Domain 1"/>
    <property type="match status" value="1"/>
</dbReference>
<dbReference type="InterPro" id="IPR014777">
    <property type="entry name" value="4pyrrole_Mease_sub1"/>
</dbReference>
<dbReference type="UniPathway" id="UPA00148"/>
<dbReference type="CDD" id="cd11644">
    <property type="entry name" value="Precorrin-6Y-MT"/>
    <property type="match status" value="1"/>
</dbReference>
<name>B3TCI8_9ZZZZ</name>
<proteinExistence type="predicted"/>
<dbReference type="NCBIfam" id="TIGR02467">
    <property type="entry name" value="CbiE"/>
    <property type="match status" value="1"/>
</dbReference>
<gene>
    <name evidence="7" type="ORF">ALOHA_HF4000APKG10K24ctg1g28</name>
</gene>
<dbReference type="InterPro" id="IPR035996">
    <property type="entry name" value="4pyrrol_Methylase_sf"/>
</dbReference>
<evidence type="ECO:0000256" key="3">
    <source>
        <dbReference type="ARBA" id="ARBA00022603"/>
    </source>
</evidence>
<feature type="domain" description="Tetrapyrrole methylase" evidence="6">
    <location>
        <begin position="10"/>
        <end position="208"/>
    </location>
</feature>
<dbReference type="InterPro" id="IPR000878">
    <property type="entry name" value="4pyrrol_Mease"/>
</dbReference>
<protein>
    <submittedName>
        <fullName evidence="7">Putative tetrapyrrole (Corrin/porphyrin) methylase</fullName>
    </submittedName>
</protein>
<keyword evidence="2" id="KW-0169">Cobalamin biosynthesis</keyword>